<organism evidence="1 2">
    <name type="scientific">Lactiplantibacillus plantarum</name>
    <name type="common">Lactobacillus plantarum</name>
    <dbReference type="NCBI Taxonomy" id="1590"/>
    <lineage>
        <taxon>Bacteria</taxon>
        <taxon>Bacillati</taxon>
        <taxon>Bacillota</taxon>
        <taxon>Bacilli</taxon>
        <taxon>Lactobacillales</taxon>
        <taxon>Lactobacillaceae</taxon>
        <taxon>Lactiplantibacillus</taxon>
    </lineage>
</organism>
<dbReference type="EMBL" id="LUXM01000024">
    <property type="protein sequence ID" value="KZU95933.1"/>
    <property type="molecule type" value="Genomic_DNA"/>
</dbReference>
<evidence type="ECO:0000313" key="1">
    <source>
        <dbReference type="EMBL" id="KZU95933.1"/>
    </source>
</evidence>
<accession>A0A165RVV0</accession>
<gene>
    <name evidence="1" type="ORF">Lp19_1212</name>
</gene>
<dbReference type="PATRIC" id="fig|1590.201.peg.990"/>
<dbReference type="Proteomes" id="UP000076882">
    <property type="component" value="Unassembled WGS sequence"/>
</dbReference>
<proteinExistence type="predicted"/>
<evidence type="ECO:0000313" key="2">
    <source>
        <dbReference type="Proteomes" id="UP000076882"/>
    </source>
</evidence>
<reference evidence="1 2" key="1">
    <citation type="submission" date="2016-03" db="EMBL/GenBank/DDBJ databases">
        <title>Comparative genomics of 54 Lactobacillus plantarum strains reveals genomic uncoupling from niche constraints.</title>
        <authorList>
            <person name="Martino M.E."/>
        </authorList>
    </citation>
    <scope>NUCLEOTIDE SEQUENCE [LARGE SCALE GENOMIC DNA]</scope>
    <source>
        <strain evidence="1 2">19.1</strain>
    </source>
</reference>
<name>A0A165RVV0_LACPN</name>
<sequence length="134" mass="15226">MITLKNTAALVKYMQQSKQDKWFVTQQPMMIAEYQTEVNINGKGISFRPLTTADILKHQRFELVITNQYGVDATGDPLPLWGQLIEYGEDQYGSVALFLDALLQAAINHQSFNFEGTGWLAKQGKVDVYMHNHC</sequence>
<comment type="caution">
    <text evidence="1">The sequence shown here is derived from an EMBL/GenBank/DDBJ whole genome shotgun (WGS) entry which is preliminary data.</text>
</comment>
<dbReference type="AlphaFoldDB" id="A0A165RVV0"/>
<protein>
    <submittedName>
        <fullName evidence="1">Uncharacterized protein</fullName>
    </submittedName>
</protein>